<dbReference type="Proteomes" id="UP000269221">
    <property type="component" value="Unassembled WGS sequence"/>
</dbReference>
<feature type="compositionally biased region" description="Polar residues" evidence="1">
    <location>
        <begin position="1"/>
        <end position="19"/>
    </location>
</feature>
<dbReference type="EMBL" id="QRBI01000093">
    <property type="protein sequence ID" value="RMC20138.1"/>
    <property type="molecule type" value="Genomic_DNA"/>
</dbReference>
<protein>
    <recommendedName>
        <fullName evidence="4">Gag protein</fullName>
    </recommendedName>
</protein>
<proteinExistence type="predicted"/>
<dbReference type="Pfam" id="PF00607">
    <property type="entry name" value="Gag_p24"/>
    <property type="match status" value="1"/>
</dbReference>
<dbReference type="PANTHER" id="PTHR40389:SF3">
    <property type="entry name" value="IGE-BINDING PROTEIN"/>
    <property type="match status" value="1"/>
</dbReference>
<dbReference type="InterPro" id="IPR008916">
    <property type="entry name" value="Retrov_capsid_C"/>
</dbReference>
<dbReference type="AlphaFoldDB" id="A0A3M0L440"/>
<sequence length="144" mass="15609">MTEVTGSNTDQDISASQSAGEEPGRAAPNSQILIWDAKWRRALGELKNKYRGGPNAAFTVAQMAGDPPDDDPARQARLIPQKVLTDIKDAAQKAIVQIPPAGIPESIYTEIKQGPSESFTSFIDHLTQVVDRQVSDDGVKPHLF</sequence>
<evidence type="ECO:0000256" key="1">
    <source>
        <dbReference type="SAM" id="MobiDB-lite"/>
    </source>
</evidence>
<dbReference type="Gene3D" id="1.10.375.10">
    <property type="entry name" value="Human Immunodeficiency Virus Type 1 Capsid Protein"/>
    <property type="match status" value="1"/>
</dbReference>
<dbReference type="GO" id="GO:0016032">
    <property type="term" value="P:viral process"/>
    <property type="evidence" value="ECO:0007669"/>
    <property type="project" value="InterPro"/>
</dbReference>
<keyword evidence="3" id="KW-1185">Reference proteome</keyword>
<gene>
    <name evidence="2" type="ORF">DUI87_00984</name>
</gene>
<comment type="caution">
    <text evidence="2">The sequence shown here is derived from an EMBL/GenBank/DDBJ whole genome shotgun (WGS) entry which is preliminary data.</text>
</comment>
<dbReference type="InterPro" id="IPR008919">
    <property type="entry name" value="Retrov_capsid_N"/>
</dbReference>
<dbReference type="InterPro" id="IPR050195">
    <property type="entry name" value="Primate_lentivir_Gag_pol-like"/>
</dbReference>
<organism evidence="2 3">
    <name type="scientific">Hirundo rustica rustica</name>
    <dbReference type="NCBI Taxonomy" id="333673"/>
    <lineage>
        <taxon>Eukaryota</taxon>
        <taxon>Metazoa</taxon>
        <taxon>Chordata</taxon>
        <taxon>Craniata</taxon>
        <taxon>Vertebrata</taxon>
        <taxon>Euteleostomi</taxon>
        <taxon>Archelosauria</taxon>
        <taxon>Archosauria</taxon>
        <taxon>Dinosauria</taxon>
        <taxon>Saurischia</taxon>
        <taxon>Theropoda</taxon>
        <taxon>Coelurosauria</taxon>
        <taxon>Aves</taxon>
        <taxon>Neognathae</taxon>
        <taxon>Neoaves</taxon>
        <taxon>Telluraves</taxon>
        <taxon>Australaves</taxon>
        <taxon>Passeriformes</taxon>
        <taxon>Sylvioidea</taxon>
        <taxon>Hirundinidae</taxon>
        <taxon>Hirundo</taxon>
    </lineage>
</organism>
<feature type="region of interest" description="Disordered" evidence="1">
    <location>
        <begin position="1"/>
        <end position="30"/>
    </location>
</feature>
<evidence type="ECO:0000313" key="3">
    <source>
        <dbReference type="Proteomes" id="UP000269221"/>
    </source>
</evidence>
<dbReference type="OrthoDB" id="9219359at2759"/>
<name>A0A3M0L440_HIRRU</name>
<dbReference type="SUPFAM" id="SSF47353">
    <property type="entry name" value="Retrovirus capsid dimerization domain-like"/>
    <property type="match status" value="1"/>
</dbReference>
<evidence type="ECO:0000313" key="2">
    <source>
        <dbReference type="EMBL" id="RMC20138.1"/>
    </source>
</evidence>
<reference evidence="2 3" key="1">
    <citation type="submission" date="2018-07" db="EMBL/GenBank/DDBJ databases">
        <title>A high quality draft genome assembly of the barn swallow (H. rustica rustica).</title>
        <authorList>
            <person name="Formenti G."/>
            <person name="Chiara M."/>
            <person name="Poveda L."/>
            <person name="Francoijs K.-J."/>
            <person name="Bonisoli-Alquati A."/>
            <person name="Canova L."/>
            <person name="Gianfranceschi L."/>
            <person name="Horner D.S."/>
            <person name="Saino N."/>
        </authorList>
    </citation>
    <scope>NUCLEOTIDE SEQUENCE [LARGE SCALE GENOMIC DNA]</scope>
    <source>
        <strain evidence="2">Chelidonia</strain>
        <tissue evidence="2">Blood</tissue>
    </source>
</reference>
<dbReference type="Gene3D" id="1.10.1200.30">
    <property type="match status" value="1"/>
</dbReference>
<accession>A0A3M0L440</accession>
<evidence type="ECO:0008006" key="4">
    <source>
        <dbReference type="Google" id="ProtNLM"/>
    </source>
</evidence>
<dbReference type="PANTHER" id="PTHR40389">
    <property type="entry name" value="ENDOGENOUS RETROVIRUS GROUP K MEMBER 24 GAG POLYPROTEIN-RELATED"/>
    <property type="match status" value="1"/>
</dbReference>